<feature type="transmembrane region" description="Helical" evidence="1">
    <location>
        <begin position="147"/>
        <end position="166"/>
    </location>
</feature>
<keyword evidence="1" id="KW-0472">Membrane</keyword>
<dbReference type="Proteomes" id="UP000247763">
    <property type="component" value="Chromosome"/>
</dbReference>
<evidence type="ECO:0000313" key="3">
    <source>
        <dbReference type="EMBL" id="AWM78089.1"/>
    </source>
</evidence>
<gene>
    <name evidence="3" type="ORF">HYN04_10175</name>
</gene>
<feature type="transmembrane region" description="Helical" evidence="1">
    <location>
        <begin position="71"/>
        <end position="93"/>
    </location>
</feature>
<accession>A0A2Z3HZ80</accession>
<dbReference type="RefSeq" id="WP_110450655.1">
    <property type="nucleotide sequence ID" value="NZ_CP029479.1"/>
</dbReference>
<dbReference type="OrthoDB" id="7472950at2"/>
<organism evidence="3 4">
    <name type="scientific">Phenylobacterium parvum</name>
    <dbReference type="NCBI Taxonomy" id="2201350"/>
    <lineage>
        <taxon>Bacteria</taxon>
        <taxon>Pseudomonadati</taxon>
        <taxon>Pseudomonadota</taxon>
        <taxon>Alphaproteobacteria</taxon>
        <taxon>Caulobacterales</taxon>
        <taxon>Caulobacteraceae</taxon>
        <taxon>Phenylobacterium</taxon>
    </lineage>
</organism>
<sequence length="273" mass="28909">MTDISFAPSKLPVIATFEKTCRAFLKALGPLALLMLLLIGVTVAGLVAMAIPLAGLGLALQRGLGLDPESLPFGLAMAPLILGFIGVFIAIVLRFAVAQYKLADASAEGRNPRLMDVLRDPKPSLVSFFLLTLVVGIFTLLGMILFIVPGIMIALAFCMAPMAMIFEGKDLGDALRRSRDLTRGNRWRLLGLFILSGLLFFPASLLTSLPLDSDPDIALSPLTGVFFLLNLAVSFASSIFTVVLAVTIYRSLRALKDGPAVAPAPAPEASPAA</sequence>
<dbReference type="Pfam" id="PF25231">
    <property type="entry name" value="DUF7847"/>
    <property type="match status" value="1"/>
</dbReference>
<evidence type="ECO:0000313" key="4">
    <source>
        <dbReference type="Proteomes" id="UP000247763"/>
    </source>
</evidence>
<feature type="transmembrane region" description="Helical" evidence="1">
    <location>
        <begin position="31"/>
        <end position="51"/>
    </location>
</feature>
<protein>
    <recommendedName>
        <fullName evidence="2">DUF7847 domain-containing protein</fullName>
    </recommendedName>
</protein>
<evidence type="ECO:0000256" key="1">
    <source>
        <dbReference type="SAM" id="Phobius"/>
    </source>
</evidence>
<evidence type="ECO:0000259" key="2">
    <source>
        <dbReference type="Pfam" id="PF25231"/>
    </source>
</evidence>
<reference evidence="4" key="1">
    <citation type="submission" date="2018-05" db="EMBL/GenBank/DDBJ databases">
        <title>Genome sequencing of Phenylobacterium sp. HYN0004.</title>
        <authorList>
            <person name="Yi H."/>
            <person name="Baek C."/>
        </authorList>
    </citation>
    <scope>NUCLEOTIDE SEQUENCE [LARGE SCALE GENOMIC DNA]</scope>
    <source>
        <strain evidence="4">HYN0004</strain>
    </source>
</reference>
<keyword evidence="4" id="KW-1185">Reference proteome</keyword>
<feature type="transmembrane region" description="Helical" evidence="1">
    <location>
        <begin position="187"/>
        <end position="205"/>
    </location>
</feature>
<dbReference type="EMBL" id="CP029479">
    <property type="protein sequence ID" value="AWM78089.1"/>
    <property type="molecule type" value="Genomic_DNA"/>
</dbReference>
<feature type="transmembrane region" description="Helical" evidence="1">
    <location>
        <begin position="225"/>
        <end position="249"/>
    </location>
</feature>
<dbReference type="AlphaFoldDB" id="A0A2Z3HZ80"/>
<feature type="domain" description="DUF7847" evidence="2">
    <location>
        <begin position="32"/>
        <end position="252"/>
    </location>
</feature>
<dbReference type="KEGG" id="phb:HYN04_10175"/>
<feature type="transmembrane region" description="Helical" evidence="1">
    <location>
        <begin position="123"/>
        <end position="141"/>
    </location>
</feature>
<name>A0A2Z3HZ80_9CAUL</name>
<dbReference type="InterPro" id="IPR057169">
    <property type="entry name" value="DUF7847"/>
</dbReference>
<keyword evidence="1" id="KW-0812">Transmembrane</keyword>
<proteinExistence type="predicted"/>
<keyword evidence="1" id="KW-1133">Transmembrane helix</keyword>